<dbReference type="AlphaFoldDB" id="A0A7M5XAN1"/>
<dbReference type="RefSeq" id="XP_066934771.1">
    <property type="nucleotide sequence ID" value="XM_067078670.1"/>
</dbReference>
<accession>A0A7M5XAN1</accession>
<proteinExistence type="predicted"/>
<evidence type="ECO:0000256" key="1">
    <source>
        <dbReference type="SAM" id="MobiDB-lite"/>
    </source>
</evidence>
<dbReference type="GeneID" id="136822415"/>
<feature type="region of interest" description="Disordered" evidence="1">
    <location>
        <begin position="217"/>
        <end position="238"/>
    </location>
</feature>
<organism evidence="2 3">
    <name type="scientific">Clytia hemisphaerica</name>
    <dbReference type="NCBI Taxonomy" id="252671"/>
    <lineage>
        <taxon>Eukaryota</taxon>
        <taxon>Metazoa</taxon>
        <taxon>Cnidaria</taxon>
        <taxon>Hydrozoa</taxon>
        <taxon>Hydroidolina</taxon>
        <taxon>Leptothecata</taxon>
        <taxon>Obeliida</taxon>
        <taxon>Clytiidae</taxon>
        <taxon>Clytia</taxon>
    </lineage>
</organism>
<reference evidence="2" key="1">
    <citation type="submission" date="2021-01" db="UniProtKB">
        <authorList>
            <consortium name="EnsemblMetazoa"/>
        </authorList>
    </citation>
    <scope>IDENTIFICATION</scope>
</reference>
<keyword evidence="3" id="KW-1185">Reference proteome</keyword>
<sequence>MEPGLEDFTKDELATFLRRTFPADLADKIISHELDGKLFGTLIRTPDQYFLLSSMEFTIKEVLQFQTVYPITKNHNDTPTRKSIKASTPMTNRLLKRQKNLQQKQLRAEVKRKWSDDRLPASFADKENKEELDAFVDWLHGESTTSLRMLEHMGKNKIRSSILTIVHERRRNIKEMRKSGSQNQVAAEQVRRQLDMNEDERENQKDKLPQATCANKRKTCSPHVSPVKRKCSQRKLTPKKPKKTLAIFNPQIVKTIRHKFQSESQNQILDTVSVSQTSPVLFPEVREEIDDDPTKSLSDVSVASNKSTCYSPSSPEYSLQHETQDTQAVSRVHASANEVVRQFKLDDISRHEHLILARLTLGKFNRDKIKEKCEKYDIPVPAREKKVTDECVEFAKGMLRAKKLTILNRPVETVDDIFIPVYE</sequence>
<dbReference type="Proteomes" id="UP000594262">
    <property type="component" value="Unplaced"/>
</dbReference>
<name>A0A7M5XAN1_9CNID</name>
<evidence type="ECO:0000313" key="3">
    <source>
        <dbReference type="Proteomes" id="UP000594262"/>
    </source>
</evidence>
<dbReference type="EnsemblMetazoa" id="CLYHEMT020227.1">
    <property type="protein sequence ID" value="CLYHEMP020227.1"/>
    <property type="gene ID" value="CLYHEMG020227"/>
</dbReference>
<protein>
    <submittedName>
        <fullName evidence="2">Uncharacterized protein</fullName>
    </submittedName>
</protein>
<evidence type="ECO:0000313" key="2">
    <source>
        <dbReference type="EnsemblMetazoa" id="CLYHEMP020227.1"/>
    </source>
</evidence>